<dbReference type="Pfam" id="PF05163">
    <property type="entry name" value="DinB"/>
    <property type="match status" value="1"/>
</dbReference>
<dbReference type="EMBL" id="BMQN01000006">
    <property type="protein sequence ID" value="GGR98393.1"/>
    <property type="molecule type" value="Genomic_DNA"/>
</dbReference>
<keyword evidence="2" id="KW-0479">Metal-binding</keyword>
<organism evidence="3 4">
    <name type="scientific">Deinococcus sedimenti</name>
    <dbReference type="NCBI Taxonomy" id="1867090"/>
    <lineage>
        <taxon>Bacteria</taxon>
        <taxon>Thermotogati</taxon>
        <taxon>Deinococcota</taxon>
        <taxon>Deinococci</taxon>
        <taxon>Deinococcales</taxon>
        <taxon>Deinococcaceae</taxon>
        <taxon>Deinococcus</taxon>
    </lineage>
</organism>
<evidence type="ECO:0000256" key="2">
    <source>
        <dbReference type="ARBA" id="ARBA00022723"/>
    </source>
</evidence>
<comment type="similarity">
    <text evidence="1">Belongs to the DinB family.</text>
</comment>
<gene>
    <name evidence="3" type="ORF">GCM10008960_26310</name>
</gene>
<proteinExistence type="inferred from homology"/>
<comment type="caution">
    <text evidence="3">The sequence shown here is derived from an EMBL/GenBank/DDBJ whole genome shotgun (WGS) entry which is preliminary data.</text>
</comment>
<keyword evidence="4" id="KW-1185">Reference proteome</keyword>
<evidence type="ECO:0000313" key="4">
    <source>
        <dbReference type="Proteomes" id="UP000644548"/>
    </source>
</evidence>
<dbReference type="Proteomes" id="UP000644548">
    <property type="component" value="Unassembled WGS sequence"/>
</dbReference>
<evidence type="ECO:0000256" key="1">
    <source>
        <dbReference type="ARBA" id="ARBA00008635"/>
    </source>
</evidence>
<reference evidence="4" key="1">
    <citation type="journal article" date="2019" name="Int. J. Syst. Evol. Microbiol.">
        <title>The Global Catalogue of Microorganisms (GCM) 10K type strain sequencing project: providing services to taxonomists for standard genome sequencing and annotation.</title>
        <authorList>
            <consortium name="The Broad Institute Genomics Platform"/>
            <consortium name="The Broad Institute Genome Sequencing Center for Infectious Disease"/>
            <person name="Wu L."/>
            <person name="Ma J."/>
        </authorList>
    </citation>
    <scope>NUCLEOTIDE SEQUENCE [LARGE SCALE GENOMIC DNA]</scope>
    <source>
        <strain evidence="4">JCM 31405</strain>
    </source>
</reference>
<dbReference type="InterPro" id="IPR007837">
    <property type="entry name" value="DinB"/>
</dbReference>
<dbReference type="InterPro" id="IPR034660">
    <property type="entry name" value="DinB/YfiT-like"/>
</dbReference>
<protein>
    <submittedName>
        <fullName evidence="3">DNA damage-inducible protein DinB</fullName>
    </submittedName>
</protein>
<accession>A0ABQ2S4Z3</accession>
<dbReference type="PANTHER" id="PTHR37302:SF3">
    <property type="entry name" value="DAMAGE-INDUCIBLE PROTEIN DINB"/>
    <property type="match status" value="1"/>
</dbReference>
<dbReference type="PANTHER" id="PTHR37302">
    <property type="entry name" value="SLR1116 PROTEIN"/>
    <property type="match status" value="1"/>
</dbReference>
<dbReference type="SUPFAM" id="SSF109854">
    <property type="entry name" value="DinB/YfiT-like putative metalloenzymes"/>
    <property type="match status" value="1"/>
</dbReference>
<evidence type="ECO:0000313" key="3">
    <source>
        <dbReference type="EMBL" id="GGR98393.1"/>
    </source>
</evidence>
<name>A0ABQ2S4Z3_9DEIO</name>
<dbReference type="Gene3D" id="1.20.120.450">
    <property type="entry name" value="dinb family like domain"/>
    <property type="match status" value="1"/>
</dbReference>
<sequence length="187" mass="20846">MSIWQMCPPAGVGETARMTAPNADLRAAYAWARVGRERLLAWLETVPGDVYTLERPEFAFGSLRNVQVHVADCYRVWIAERGLGETVVRLDPGALPDVAALRAVYADVDALVDRALDAFVSPDEPRRVPFRDRELEVTGRWLFLHPLTHEFHHKGQLLTMGRVLGFPYPAGPDTDLGLPEEAELLSS</sequence>